<dbReference type="AlphaFoldDB" id="A0A918XLE0"/>
<feature type="transmembrane region" description="Helical" evidence="6">
    <location>
        <begin position="180"/>
        <end position="207"/>
    </location>
</feature>
<keyword evidence="4 6" id="KW-1133">Transmembrane helix</keyword>
<proteinExistence type="predicted"/>
<evidence type="ECO:0000313" key="7">
    <source>
        <dbReference type="EMBL" id="GHD36232.1"/>
    </source>
</evidence>
<dbReference type="RefSeq" id="WP_189478060.1">
    <property type="nucleotide sequence ID" value="NZ_BMYM01000002.1"/>
</dbReference>
<dbReference type="Proteomes" id="UP000644693">
    <property type="component" value="Unassembled WGS sequence"/>
</dbReference>
<evidence type="ECO:0000256" key="1">
    <source>
        <dbReference type="ARBA" id="ARBA00004651"/>
    </source>
</evidence>
<keyword evidence="8" id="KW-1185">Reference proteome</keyword>
<comment type="subcellular location">
    <subcellularLocation>
        <location evidence="1">Cell membrane</location>
        <topology evidence="1">Multi-pass membrane protein</topology>
    </subcellularLocation>
</comment>
<feature type="transmembrane region" description="Helical" evidence="6">
    <location>
        <begin position="219"/>
        <end position="238"/>
    </location>
</feature>
<organism evidence="7 8">
    <name type="scientific">Parahalioglobus pacificus</name>
    <dbReference type="NCBI Taxonomy" id="930806"/>
    <lineage>
        <taxon>Bacteria</taxon>
        <taxon>Pseudomonadati</taxon>
        <taxon>Pseudomonadota</taxon>
        <taxon>Gammaproteobacteria</taxon>
        <taxon>Cellvibrionales</taxon>
        <taxon>Halieaceae</taxon>
        <taxon>Parahalioglobus</taxon>
    </lineage>
</organism>
<reference evidence="7" key="1">
    <citation type="journal article" date="2014" name="Int. J. Syst. Evol. Microbiol.">
        <title>Complete genome sequence of Corynebacterium casei LMG S-19264T (=DSM 44701T), isolated from a smear-ripened cheese.</title>
        <authorList>
            <consortium name="US DOE Joint Genome Institute (JGI-PGF)"/>
            <person name="Walter F."/>
            <person name="Albersmeier A."/>
            <person name="Kalinowski J."/>
            <person name="Ruckert C."/>
        </authorList>
    </citation>
    <scope>NUCLEOTIDE SEQUENCE</scope>
    <source>
        <strain evidence="7">KCTC 23430</strain>
    </source>
</reference>
<comment type="caution">
    <text evidence="7">The sequence shown here is derived from an EMBL/GenBank/DDBJ whole genome shotgun (WGS) entry which is preliminary data.</text>
</comment>
<dbReference type="NCBIfam" id="NF008611">
    <property type="entry name" value="PRK11588.1"/>
    <property type="match status" value="1"/>
</dbReference>
<feature type="transmembrane region" description="Helical" evidence="6">
    <location>
        <begin position="289"/>
        <end position="307"/>
    </location>
</feature>
<feature type="transmembrane region" description="Helical" evidence="6">
    <location>
        <begin position="458"/>
        <end position="480"/>
    </location>
</feature>
<feature type="transmembrane region" description="Helical" evidence="6">
    <location>
        <begin position="16"/>
        <end position="34"/>
    </location>
</feature>
<dbReference type="PANTHER" id="PTHR43652:SF2">
    <property type="entry name" value="BASIC AMINO ACID ANTIPORTER YFCC-RELATED"/>
    <property type="match status" value="1"/>
</dbReference>
<evidence type="ECO:0000256" key="3">
    <source>
        <dbReference type="ARBA" id="ARBA00022692"/>
    </source>
</evidence>
<sequence>MTESQHALPASKMPDSLLIIGAVALLVFVAAQFITPGYFDVVIPEGAASDRAIIDPDSFRYAEASSPSLFSSDGTPALFNAMFEGLVSGDRTGGAVGIMAFILLTGGAFGVVLGTGAVDRGVITLLSHAGGGGPVFLAMLFALFSLGGAVFGMGEEAIPFVLMLLPVLGRLGYDNVVVVMITYVATQIGFASSWMNPFSVAIAQGIADLPLLSGMPLRIGLWLLCTLLGIVFCLRYAASARNPNHSATSEPLSGEKLGPGDWLVLLSLLATVAWLCWGVIAAGYYLSEIATQFMILGIVCGVIGTVFNLNNMNANSAVAAFRSGAADLLPAALVVGLAKGIVYLMGGDDPTQPSLLNTFLHMSGNALEGLPAAAAAWLMLVGQSVFNLFVTSGSGQAALTMPLMAPLSDLLGVTRQVAVLAFQLGDGFTNILVPTSAALMGCLGAARLDWFAWVRAVIGLYGLLFLIGSAFVIGAALFGYQ</sequence>
<evidence type="ECO:0000256" key="4">
    <source>
        <dbReference type="ARBA" id="ARBA00022989"/>
    </source>
</evidence>
<dbReference type="EMBL" id="BMYM01000002">
    <property type="protein sequence ID" value="GHD36232.1"/>
    <property type="molecule type" value="Genomic_DNA"/>
</dbReference>
<feature type="transmembrane region" description="Helical" evidence="6">
    <location>
        <begin position="157"/>
        <end position="173"/>
    </location>
</feature>
<dbReference type="InterPro" id="IPR051679">
    <property type="entry name" value="DASS-Related_Transporters"/>
</dbReference>
<gene>
    <name evidence="7" type="ORF">GCM10007053_24420</name>
</gene>
<dbReference type="Pfam" id="PF03606">
    <property type="entry name" value="DcuC"/>
    <property type="match status" value="1"/>
</dbReference>
<evidence type="ECO:0000313" key="8">
    <source>
        <dbReference type="Proteomes" id="UP000644693"/>
    </source>
</evidence>
<reference evidence="7" key="2">
    <citation type="submission" date="2020-09" db="EMBL/GenBank/DDBJ databases">
        <authorList>
            <person name="Sun Q."/>
            <person name="Kim S."/>
        </authorList>
    </citation>
    <scope>NUCLEOTIDE SEQUENCE</scope>
    <source>
        <strain evidence="7">KCTC 23430</strain>
    </source>
</reference>
<feature type="transmembrane region" description="Helical" evidence="6">
    <location>
        <begin position="328"/>
        <end position="346"/>
    </location>
</feature>
<protein>
    <recommendedName>
        <fullName evidence="9">Basic amino acid antiporter YfcC</fullName>
    </recommendedName>
</protein>
<accession>A0A918XLE0</accession>
<keyword evidence="2" id="KW-1003">Cell membrane</keyword>
<evidence type="ECO:0000256" key="6">
    <source>
        <dbReference type="SAM" id="Phobius"/>
    </source>
</evidence>
<keyword evidence="3 6" id="KW-0812">Transmembrane</keyword>
<dbReference type="GO" id="GO:0005886">
    <property type="term" value="C:plasma membrane"/>
    <property type="evidence" value="ECO:0007669"/>
    <property type="project" value="UniProtKB-SubCell"/>
</dbReference>
<keyword evidence="5 6" id="KW-0472">Membrane</keyword>
<feature type="transmembrane region" description="Helical" evidence="6">
    <location>
        <begin position="262"/>
        <end position="283"/>
    </location>
</feature>
<feature type="transmembrane region" description="Helical" evidence="6">
    <location>
        <begin position="366"/>
        <end position="390"/>
    </location>
</feature>
<evidence type="ECO:0008006" key="9">
    <source>
        <dbReference type="Google" id="ProtNLM"/>
    </source>
</evidence>
<evidence type="ECO:0000256" key="2">
    <source>
        <dbReference type="ARBA" id="ARBA00022475"/>
    </source>
</evidence>
<feature type="transmembrane region" description="Helical" evidence="6">
    <location>
        <begin position="130"/>
        <end position="151"/>
    </location>
</feature>
<evidence type="ECO:0000256" key="5">
    <source>
        <dbReference type="ARBA" id="ARBA00023136"/>
    </source>
</evidence>
<feature type="transmembrane region" description="Helical" evidence="6">
    <location>
        <begin position="95"/>
        <end position="118"/>
    </location>
</feature>
<dbReference type="PANTHER" id="PTHR43652">
    <property type="entry name" value="BASIC AMINO ACID ANTIPORTER YFCC-RELATED"/>
    <property type="match status" value="1"/>
</dbReference>
<dbReference type="InterPro" id="IPR018385">
    <property type="entry name" value="C4_dicarb_anaerob_car-like"/>
</dbReference>
<name>A0A918XLE0_9GAMM</name>